<comment type="function">
    <text evidence="5">O-methyltransferase required for two non-consecutive steps during ubiquinone biosynthesis. Catalyzes the 2 O-methylation of 3,4-dihydroxy-5-(all-trans-polyprenyl)benzoic acid into 4-hydroxy-3-methoxy-5-(all-trans-polyprenyl)benzoic acid. Also catalyzes the last step of ubiquinone biosynthesis by mediating methylation of 3-demethylubiquinone into ubiquinone. Also able to mediate the methylation of 3-demethylubiquinol into ubiquinol.</text>
</comment>
<keyword evidence="5" id="KW-0479">Metal-binding</keyword>
<comment type="subunit">
    <text evidence="5">Component of a multi-subunit COQ enzyme complex, composed of at least COQ3, COQ4, COQ5, COQ6, COQ7 and COQ9.</text>
</comment>
<dbReference type="InterPro" id="IPR010233">
    <property type="entry name" value="UbiG_MeTrfase"/>
</dbReference>
<evidence type="ECO:0000256" key="3">
    <source>
        <dbReference type="ARBA" id="ARBA00022688"/>
    </source>
</evidence>
<dbReference type="HOGENOM" id="CLU_042432_3_0_1"/>
<reference evidence="6 7" key="1">
    <citation type="journal article" date="2012" name="G3 (Bethesda)">
        <title>Pichia sorbitophila, an interspecies yeast hybrid reveals early steps of genome resolution following polyploidization.</title>
        <authorList>
            <person name="Leh Louis V."/>
            <person name="Despons L."/>
            <person name="Friedrich A."/>
            <person name="Martin T."/>
            <person name="Durrens P."/>
            <person name="Casaregola S."/>
            <person name="Neuveglise C."/>
            <person name="Fairhead C."/>
            <person name="Marck C."/>
            <person name="Cruz J.A."/>
            <person name="Straub M.L."/>
            <person name="Kugler V."/>
            <person name="Sacerdot C."/>
            <person name="Uzunov Z."/>
            <person name="Thierry A."/>
            <person name="Weiss S."/>
            <person name="Bleykasten C."/>
            <person name="De Montigny J."/>
            <person name="Jacques N."/>
            <person name="Jung P."/>
            <person name="Lemaire M."/>
            <person name="Mallet S."/>
            <person name="Morel G."/>
            <person name="Richard G.F."/>
            <person name="Sarkar A."/>
            <person name="Savel G."/>
            <person name="Schacherer J."/>
            <person name="Seret M.L."/>
            <person name="Talla E."/>
            <person name="Samson G."/>
            <person name="Jubin C."/>
            <person name="Poulain J."/>
            <person name="Vacherie B."/>
            <person name="Barbe V."/>
            <person name="Pelletier E."/>
            <person name="Sherman D.J."/>
            <person name="Westhof E."/>
            <person name="Weissenbach J."/>
            <person name="Baret P.V."/>
            <person name="Wincker P."/>
            <person name="Gaillardin C."/>
            <person name="Dujon B."/>
            <person name="Souciet J.L."/>
        </authorList>
    </citation>
    <scope>NUCLEOTIDE SEQUENCE [LARGE SCALE GENOMIC DNA]</scope>
    <source>
        <strain evidence="7">ATCC MYA-4447 / BCRC 22081 / CBS 7064 / NBRC 10061 / NRRL Y-12695</strain>
    </source>
</reference>
<dbReference type="CDD" id="cd02440">
    <property type="entry name" value="AdoMet_MTases"/>
    <property type="match status" value="1"/>
</dbReference>
<organism evidence="6 7">
    <name type="scientific">Pichia sorbitophila (strain ATCC MYA-4447 / BCRC 22081 / CBS 7064 / NBRC 10061 / NRRL Y-12695)</name>
    <name type="common">Hybrid yeast</name>
    <dbReference type="NCBI Taxonomy" id="559304"/>
    <lineage>
        <taxon>Eukaryota</taxon>
        <taxon>Fungi</taxon>
        <taxon>Dikarya</taxon>
        <taxon>Ascomycota</taxon>
        <taxon>Saccharomycotina</taxon>
        <taxon>Pichiomycetes</taxon>
        <taxon>Debaryomycetaceae</taxon>
        <taxon>Millerozyma</taxon>
    </lineage>
</organism>
<keyword evidence="1 5" id="KW-0489">Methyltransferase</keyword>
<comment type="similarity">
    <text evidence="5">Belongs to the class I-like SAM-binding methyltransferase superfamily. UbiG/COQ3 family.</text>
</comment>
<keyword evidence="5" id="KW-0496">Mitochondrion</keyword>
<dbReference type="NCBIfam" id="TIGR01983">
    <property type="entry name" value="UbiG"/>
    <property type="match status" value="1"/>
</dbReference>
<evidence type="ECO:0000256" key="1">
    <source>
        <dbReference type="ARBA" id="ARBA00022603"/>
    </source>
</evidence>
<dbReference type="UniPathway" id="UPA00232"/>
<keyword evidence="2 5" id="KW-0808">Transferase</keyword>
<dbReference type="HAMAP" id="MF_00472">
    <property type="entry name" value="UbiG"/>
    <property type="match status" value="1"/>
</dbReference>
<dbReference type="EC" id="2.1.1.64" evidence="5"/>
<dbReference type="GO" id="GO:0046872">
    <property type="term" value="F:metal ion binding"/>
    <property type="evidence" value="ECO:0007669"/>
    <property type="project" value="UniProtKB-KW"/>
</dbReference>
<sequence length="324" mass="37029">MLFSGRHNKRVIHSIRCSRSFRGFSTTRRAAHLANSSNSSDEELHHFSSLASSWWDVNGPQRILHKMNLLRMDFIYSNVRKHLVLNSPGISEEEGVYIPPYNPDLLPLEIRNQILEEQEAKRDEILLENKLNVLDVGCGGGILSESLARLNFIENVKGIDLSPDVLKAAELHKTKDPLLNSSKKLTYELMGIESVPKSDEYDIITMFEMLEHVNYPAQILDEALSRVKVGGWVFLSTINRDFISWFTTILMGEHVLRIVPVGTHSLDKYINSTEIIDWLNNNKDRSSRFSVLDVKGCVYLPAYGWKFTDCSNVGNYMMAIRRDI</sequence>
<keyword evidence="7" id="KW-1185">Reference proteome</keyword>
<feature type="binding site" evidence="5">
    <location>
        <position position="160"/>
    </location>
    <ligand>
        <name>S-adenosyl-L-methionine</name>
        <dbReference type="ChEBI" id="CHEBI:59789"/>
    </ligand>
</feature>
<keyword evidence="4 5" id="KW-0949">S-adenosyl-L-methionine</keyword>
<dbReference type="InterPro" id="IPR029063">
    <property type="entry name" value="SAM-dependent_MTases_sf"/>
</dbReference>
<evidence type="ECO:0000313" key="6">
    <source>
        <dbReference type="EMBL" id="CCE82741.1"/>
    </source>
</evidence>
<feature type="binding site" evidence="5">
    <location>
        <position position="137"/>
    </location>
    <ligand>
        <name>S-adenosyl-L-methionine</name>
        <dbReference type="ChEBI" id="CHEBI:59789"/>
    </ligand>
</feature>
<dbReference type="Pfam" id="PF13489">
    <property type="entry name" value="Methyltransf_23"/>
    <property type="match status" value="1"/>
</dbReference>
<evidence type="ECO:0000256" key="5">
    <source>
        <dbReference type="HAMAP-Rule" id="MF_03190"/>
    </source>
</evidence>
<dbReference type="Proteomes" id="UP000005222">
    <property type="component" value="Chromosome J"/>
</dbReference>
<comment type="catalytic activity">
    <reaction evidence="5">
        <text>a 3,4-dihydroxy-5-(all-trans-polyprenyl)benzoate + S-adenosyl-L-methionine = a 4-hydroxy-3-methoxy-5-(all-trans-polyprenyl)benzoate + S-adenosyl-L-homocysteine + H(+)</text>
        <dbReference type="Rhea" id="RHEA:44452"/>
        <dbReference type="Rhea" id="RHEA-COMP:10930"/>
        <dbReference type="Rhea" id="RHEA-COMP:10931"/>
        <dbReference type="ChEBI" id="CHEBI:15378"/>
        <dbReference type="ChEBI" id="CHEBI:57856"/>
        <dbReference type="ChEBI" id="CHEBI:59789"/>
        <dbReference type="ChEBI" id="CHEBI:64694"/>
        <dbReference type="ChEBI" id="CHEBI:84443"/>
        <dbReference type="EC" id="2.1.1.114"/>
    </reaction>
</comment>
<keyword evidence="5" id="KW-0999">Mitochondrion inner membrane</keyword>
<name>G8YCR0_PICSO</name>
<dbReference type="STRING" id="559304.G8YCR0"/>
<dbReference type="GO" id="GO:0032259">
    <property type="term" value="P:methylation"/>
    <property type="evidence" value="ECO:0007669"/>
    <property type="project" value="UniProtKB-KW"/>
</dbReference>
<dbReference type="eggNOG" id="KOG1270">
    <property type="taxonomic scope" value="Eukaryota"/>
</dbReference>
<protein>
    <recommendedName>
        <fullName evidence="5">Ubiquinone biosynthesis O-methyltransferase, mitochondrial</fullName>
    </recommendedName>
    <alternativeName>
        <fullName evidence="5">3,4-dihydroxy-5-hexaprenylbenzoate methyltransferase</fullName>
    </alternativeName>
    <alternativeName>
        <fullName evidence="5">3-demethylubiquinol 3-O-methyltransferase</fullName>
    </alternativeName>
    <alternativeName>
        <fullName evidence="5">3-demethylubiquinone 3-O-methyltransferase</fullName>
    </alternativeName>
    <alternativeName>
        <fullName evidence="5">3-demethylubiquinone-6 3-O-methyltransferase</fullName>
    </alternativeName>
    <alternativeName>
        <fullName evidence="5">Hexaprenyldihydroxybenzoate methyltransferase</fullName>
    </alternativeName>
    <alternativeName>
        <fullName evidence="5">Polyprenyldihydroxybenzoate methyltransferase</fullName>
        <shortName evidence="5">DHHB methyltransferase</shortName>
        <shortName evidence="5">DHHB-MT</shortName>
        <shortName evidence="5">DHHB-MTase</shortName>
        <ecNumber evidence="5">2.1.1.-</ecNumber>
        <ecNumber evidence="5">2.1.1.114</ecNumber>
        <ecNumber evidence="5">2.1.1.64</ecNumber>
    </alternativeName>
</protein>
<accession>G8YCR0</accession>
<comment type="catalytic activity">
    <reaction evidence="5">
        <text>a 3-demethylubiquinol + S-adenosyl-L-methionine = a ubiquinol + S-adenosyl-L-homocysteine + H(+)</text>
        <dbReference type="Rhea" id="RHEA:44380"/>
        <dbReference type="Rhea" id="RHEA-COMP:9566"/>
        <dbReference type="Rhea" id="RHEA-COMP:10914"/>
        <dbReference type="ChEBI" id="CHEBI:15378"/>
        <dbReference type="ChEBI" id="CHEBI:17976"/>
        <dbReference type="ChEBI" id="CHEBI:57856"/>
        <dbReference type="ChEBI" id="CHEBI:59789"/>
        <dbReference type="ChEBI" id="CHEBI:84422"/>
        <dbReference type="EC" id="2.1.1.64"/>
    </reaction>
</comment>
<dbReference type="AlphaFoldDB" id="G8YCR0"/>
<feature type="binding site" evidence="5">
    <location>
        <position position="207"/>
    </location>
    <ligand>
        <name>S-adenosyl-L-methionine</name>
        <dbReference type="ChEBI" id="CHEBI:59789"/>
    </ligand>
</feature>
<dbReference type="GO" id="GO:0061542">
    <property type="term" value="F:3-demethylubiquinol 3-O-methyltransferase activity"/>
    <property type="evidence" value="ECO:0007669"/>
    <property type="project" value="UniProtKB-UniRule"/>
</dbReference>
<dbReference type="EMBL" id="FO082050">
    <property type="protein sequence ID" value="CCE82741.1"/>
    <property type="molecule type" value="Genomic_DNA"/>
</dbReference>
<dbReference type="PANTHER" id="PTHR43464">
    <property type="entry name" value="METHYLTRANSFERASE"/>
    <property type="match status" value="1"/>
</dbReference>
<comment type="pathway">
    <text evidence="5">Cofactor biosynthesis; ubiquinone biosynthesis.</text>
</comment>
<dbReference type="OrthoDB" id="3265906at2759"/>
<dbReference type="InParanoid" id="G8YCR0"/>
<dbReference type="GO" id="GO:0031314">
    <property type="term" value="C:extrinsic component of mitochondrial inner membrane"/>
    <property type="evidence" value="ECO:0007669"/>
    <property type="project" value="UniProtKB-UniRule"/>
</dbReference>
<feature type="binding site" evidence="5">
    <location>
        <position position="208"/>
    </location>
    <ligand>
        <name>Mg(2+)</name>
        <dbReference type="ChEBI" id="CHEBI:18420"/>
    </ligand>
</feature>
<evidence type="ECO:0000313" key="7">
    <source>
        <dbReference type="Proteomes" id="UP000005222"/>
    </source>
</evidence>
<keyword evidence="5" id="KW-0472">Membrane</keyword>
<evidence type="ECO:0000256" key="4">
    <source>
        <dbReference type="ARBA" id="ARBA00022691"/>
    </source>
</evidence>
<dbReference type="SUPFAM" id="SSF53335">
    <property type="entry name" value="S-adenosyl-L-methionine-dependent methyltransferases"/>
    <property type="match status" value="1"/>
</dbReference>
<dbReference type="EC" id="2.1.1.114" evidence="5"/>
<dbReference type="GO" id="GO:0010420">
    <property type="term" value="F:polyprenyldihydroxybenzoate methyltransferase activity"/>
    <property type="evidence" value="ECO:0007669"/>
    <property type="project" value="UniProtKB-UniRule"/>
</dbReference>
<evidence type="ECO:0000256" key="2">
    <source>
        <dbReference type="ARBA" id="ARBA00022679"/>
    </source>
</evidence>
<gene>
    <name evidence="6" type="primary">Piso0_002484</name>
    <name evidence="5" type="synonym">COQ3</name>
    <name evidence="6" type="ORF">GNLVRS01_PISO0J12989g</name>
</gene>
<dbReference type="EC" id="2.1.1.-" evidence="5"/>
<dbReference type="OMA" id="RINWANG"/>
<comment type="catalytic activity">
    <reaction evidence="5">
        <text>a 3-demethylubiquinone + S-adenosyl-L-methionine = a ubiquinone + S-adenosyl-L-homocysteine</text>
        <dbReference type="Rhea" id="RHEA:81215"/>
        <dbReference type="Rhea" id="RHEA-COMP:9565"/>
        <dbReference type="Rhea" id="RHEA-COMP:19654"/>
        <dbReference type="ChEBI" id="CHEBI:16389"/>
        <dbReference type="ChEBI" id="CHEBI:57856"/>
        <dbReference type="ChEBI" id="CHEBI:59789"/>
        <dbReference type="ChEBI" id="CHEBI:231825"/>
    </reaction>
</comment>
<dbReference type="Gene3D" id="3.40.50.150">
    <property type="entry name" value="Vaccinia Virus protein VP39"/>
    <property type="match status" value="1"/>
</dbReference>
<comment type="cofactor">
    <cofactor evidence="5">
        <name>Mg(2+)</name>
        <dbReference type="ChEBI" id="CHEBI:18420"/>
    </cofactor>
</comment>
<dbReference type="FunCoup" id="G8YCR0">
    <property type="interactions" value="548"/>
</dbReference>
<keyword evidence="3 5" id="KW-0831">Ubiquinone biosynthesis</keyword>
<proteinExistence type="inferred from homology"/>
<feature type="binding site" evidence="5">
    <location>
        <position position="211"/>
    </location>
    <ligand>
        <name>Mg(2+)</name>
        <dbReference type="ChEBI" id="CHEBI:18420"/>
    </ligand>
</feature>
<keyword evidence="5" id="KW-0460">Magnesium</keyword>
<feature type="binding site" evidence="5">
    <location>
        <position position="71"/>
    </location>
    <ligand>
        <name>S-adenosyl-L-methionine</name>
        <dbReference type="ChEBI" id="CHEBI:59789"/>
    </ligand>
</feature>
<feature type="binding site" evidence="5">
    <location>
        <position position="212"/>
    </location>
    <ligand>
        <name>Mg(2+)</name>
        <dbReference type="ChEBI" id="CHEBI:18420"/>
    </ligand>
</feature>
<dbReference type="GO" id="GO:0120537">
    <property type="term" value="F:3-demethylubiquinone 3-O-methyltransferase activity"/>
    <property type="evidence" value="ECO:0007669"/>
    <property type="project" value="RHEA"/>
</dbReference>
<dbReference type="PANTHER" id="PTHR43464:SF19">
    <property type="entry name" value="UBIQUINONE BIOSYNTHESIS O-METHYLTRANSFERASE, MITOCHONDRIAL"/>
    <property type="match status" value="1"/>
</dbReference>
<comment type="subcellular location">
    <subcellularLocation>
        <location evidence="5">Mitochondrion inner membrane</location>
        <topology evidence="5">Peripheral membrane protein</topology>
        <orientation evidence="5">Matrix side</orientation>
    </subcellularLocation>
</comment>